<comment type="caution">
    <text evidence="7">The sequence shown here is derived from an EMBL/GenBank/DDBJ whole genome shotgun (WGS) entry which is preliminary data.</text>
</comment>
<dbReference type="AlphaFoldDB" id="A0A369LJN5"/>
<accession>A0A369LJN5</accession>
<evidence type="ECO:0008006" key="9">
    <source>
        <dbReference type="Google" id="ProtNLM"/>
    </source>
</evidence>
<keyword evidence="2" id="KW-1003">Cell membrane</keyword>
<protein>
    <recommendedName>
        <fullName evidence="9">CidA/LrgA family protein</fullName>
    </recommendedName>
</protein>
<feature type="transmembrane region" description="Helical" evidence="6">
    <location>
        <begin position="117"/>
        <end position="141"/>
    </location>
</feature>
<feature type="transmembrane region" description="Helical" evidence="6">
    <location>
        <begin position="89"/>
        <end position="111"/>
    </location>
</feature>
<dbReference type="InterPro" id="IPR005538">
    <property type="entry name" value="LrgA/CidA"/>
</dbReference>
<keyword evidence="4 6" id="KW-1133">Transmembrane helix</keyword>
<name>A0A369LJN5_9ACTN</name>
<dbReference type="GO" id="GO:0005886">
    <property type="term" value="C:plasma membrane"/>
    <property type="evidence" value="ECO:0007669"/>
    <property type="project" value="UniProtKB-SubCell"/>
</dbReference>
<dbReference type="PANTHER" id="PTHR33931">
    <property type="entry name" value="HOLIN-LIKE PROTEIN CIDA-RELATED"/>
    <property type="match status" value="1"/>
</dbReference>
<evidence type="ECO:0000256" key="4">
    <source>
        <dbReference type="ARBA" id="ARBA00022989"/>
    </source>
</evidence>
<evidence type="ECO:0000256" key="3">
    <source>
        <dbReference type="ARBA" id="ARBA00022692"/>
    </source>
</evidence>
<organism evidence="7 8">
    <name type="scientific">Slackia isoflavoniconvertens</name>
    <dbReference type="NCBI Taxonomy" id="572010"/>
    <lineage>
        <taxon>Bacteria</taxon>
        <taxon>Bacillati</taxon>
        <taxon>Actinomycetota</taxon>
        <taxon>Coriobacteriia</taxon>
        <taxon>Eggerthellales</taxon>
        <taxon>Eggerthellaceae</taxon>
        <taxon>Slackia</taxon>
    </lineage>
</organism>
<keyword evidence="5 6" id="KW-0472">Membrane</keyword>
<evidence type="ECO:0000256" key="2">
    <source>
        <dbReference type="ARBA" id="ARBA00022475"/>
    </source>
</evidence>
<evidence type="ECO:0000313" key="7">
    <source>
        <dbReference type="EMBL" id="RDB59384.1"/>
    </source>
</evidence>
<reference evidence="7 8" key="1">
    <citation type="journal article" date="2018" name="Elife">
        <title>Discovery and characterization of a prevalent human gut bacterial enzyme sufficient for the inactivation of a family of plant toxins.</title>
        <authorList>
            <person name="Koppel N."/>
            <person name="Bisanz J.E."/>
            <person name="Pandelia M.E."/>
            <person name="Turnbaugh P.J."/>
            <person name="Balskus E.P."/>
        </authorList>
    </citation>
    <scope>NUCLEOTIDE SEQUENCE [LARGE SCALE GENOMIC DNA]</scope>
    <source>
        <strain evidence="7 8">OB21 GAM31</strain>
    </source>
</reference>
<evidence type="ECO:0000256" key="5">
    <source>
        <dbReference type="ARBA" id="ARBA00023136"/>
    </source>
</evidence>
<comment type="subcellular location">
    <subcellularLocation>
        <location evidence="1">Cell membrane</location>
        <topology evidence="1">Multi-pass membrane protein</topology>
    </subcellularLocation>
</comment>
<dbReference type="EMBL" id="PPTO01000005">
    <property type="protein sequence ID" value="RDB59384.1"/>
    <property type="molecule type" value="Genomic_DNA"/>
</dbReference>
<dbReference type="Proteomes" id="UP000253975">
    <property type="component" value="Unassembled WGS sequence"/>
</dbReference>
<gene>
    <name evidence="7" type="ORF">C1881_04455</name>
</gene>
<evidence type="ECO:0000256" key="6">
    <source>
        <dbReference type="SAM" id="Phobius"/>
    </source>
</evidence>
<evidence type="ECO:0000256" key="1">
    <source>
        <dbReference type="ARBA" id="ARBA00004651"/>
    </source>
</evidence>
<feature type="transmembrane region" description="Helical" evidence="6">
    <location>
        <begin position="30"/>
        <end position="52"/>
    </location>
</feature>
<dbReference type="PANTHER" id="PTHR33931:SF2">
    <property type="entry name" value="HOLIN-LIKE PROTEIN CIDA"/>
    <property type="match status" value="1"/>
</dbReference>
<keyword evidence="3 6" id="KW-0812">Transmembrane</keyword>
<evidence type="ECO:0000313" key="8">
    <source>
        <dbReference type="Proteomes" id="UP000253975"/>
    </source>
</evidence>
<proteinExistence type="predicted"/>
<feature type="transmembrane region" description="Helical" evidence="6">
    <location>
        <begin position="58"/>
        <end position="77"/>
    </location>
</feature>
<sequence>MRVYDGDPFYRKPGDDPPMRERIKFHSKRLTLFFIQLAFLAGVCYIGEAVSVHLPVEVPANICSMGILLSLLISGMIDESKIELVSSFLLKYMPVFFIPAGVTILRCLPMIGDRIGWFALVCIITTVLVFLSTALTVILVGRLQKYIAGKRAGKDVHLRGVFTTETEGE</sequence>
<dbReference type="Pfam" id="PF03788">
    <property type="entry name" value="LrgA"/>
    <property type="match status" value="1"/>
</dbReference>